<keyword evidence="2" id="KW-1185">Reference proteome</keyword>
<accession>A0ACB5SCK7</accession>
<dbReference type="EMBL" id="BSXG01000255">
    <property type="protein sequence ID" value="GME34663.1"/>
    <property type="molecule type" value="Genomic_DNA"/>
</dbReference>
<dbReference type="Proteomes" id="UP001165186">
    <property type="component" value="Unassembled WGS sequence"/>
</dbReference>
<gene>
    <name evidence="1" type="primary">g7008</name>
    <name evidence="1" type="ORF">NpPPO83_00007008</name>
</gene>
<sequence length="315" mass="34837">MPNFVVPKRSGAHRVAAIALYRALLTQCAAPPLPLADDQRAALRNIVRNKFRRNRHVHSARLLKLSFTAGYELLDTLDRASSTTTTPPTSPAAPSSLLTTLLTTAPPHLTQPPQGRKLPPPRLTPSPEACPPADRKVLAVRPRPAAALGGSGVRRVPRIVSANLFPMLRLAKPQPRSLSRVITDKVKQRQRRLNLRGEAADGWAWVAAQEDGWDGVLAEVCGVREDAEGEGGRWVDEPLHLVRAISGQLAMQKVGLEELVGKMQGIVDKEEELARVEGMQRRRERRERMMDKRREEDVRKLLGRSADSRKGGKPI</sequence>
<comment type="caution">
    <text evidence="1">The sequence shown here is derived from an EMBL/GenBank/DDBJ whole genome shotgun (WGS) entry which is preliminary data.</text>
</comment>
<name>A0ACB5SCK7_9PEZI</name>
<evidence type="ECO:0000313" key="2">
    <source>
        <dbReference type="Proteomes" id="UP001165186"/>
    </source>
</evidence>
<proteinExistence type="predicted"/>
<organism evidence="1 2">
    <name type="scientific">Neofusicoccum parvum</name>
    <dbReference type="NCBI Taxonomy" id="310453"/>
    <lineage>
        <taxon>Eukaryota</taxon>
        <taxon>Fungi</taxon>
        <taxon>Dikarya</taxon>
        <taxon>Ascomycota</taxon>
        <taxon>Pezizomycotina</taxon>
        <taxon>Dothideomycetes</taxon>
        <taxon>Dothideomycetes incertae sedis</taxon>
        <taxon>Botryosphaeriales</taxon>
        <taxon>Botryosphaeriaceae</taxon>
        <taxon>Neofusicoccum</taxon>
    </lineage>
</organism>
<reference evidence="1" key="1">
    <citation type="submission" date="2024-09" db="EMBL/GenBank/DDBJ databases">
        <title>Draft Genome Sequences of Neofusicoccum parvum.</title>
        <authorList>
            <person name="Ashida A."/>
            <person name="Camagna M."/>
            <person name="Tanaka A."/>
            <person name="Takemoto D."/>
        </authorList>
    </citation>
    <scope>NUCLEOTIDE SEQUENCE</scope>
    <source>
        <strain evidence="1">PPO83</strain>
    </source>
</reference>
<evidence type="ECO:0000313" key="1">
    <source>
        <dbReference type="EMBL" id="GME34663.1"/>
    </source>
</evidence>
<protein>
    <submittedName>
        <fullName evidence="1">DNA repair protein</fullName>
    </submittedName>
</protein>